<dbReference type="InterPro" id="IPR058533">
    <property type="entry name" value="Cation_efflux_TM"/>
</dbReference>
<evidence type="ECO:0000313" key="14">
    <source>
        <dbReference type="Proteomes" id="UP000321523"/>
    </source>
</evidence>
<comment type="caution">
    <text evidence="13">The sequence shown here is derived from an EMBL/GenBank/DDBJ whole genome shotgun (WGS) entry which is preliminary data.</text>
</comment>
<dbReference type="SUPFAM" id="SSF161111">
    <property type="entry name" value="Cation efflux protein transmembrane domain-like"/>
    <property type="match status" value="1"/>
</dbReference>
<dbReference type="NCBIfam" id="TIGR01297">
    <property type="entry name" value="CDF"/>
    <property type="match status" value="1"/>
</dbReference>
<keyword evidence="8 10" id="KW-0472">Membrane</keyword>
<feature type="transmembrane region" description="Helical" evidence="10">
    <location>
        <begin position="214"/>
        <end position="231"/>
    </location>
</feature>
<accession>A0A512DVG5</accession>
<feature type="compositionally biased region" description="Basic residues" evidence="9">
    <location>
        <begin position="27"/>
        <end position="39"/>
    </location>
</feature>
<dbReference type="InterPro" id="IPR027469">
    <property type="entry name" value="Cation_efflux_TMD_sf"/>
</dbReference>
<dbReference type="RefSeq" id="WP_044430021.1">
    <property type="nucleotide sequence ID" value="NZ_BJYZ01000021.1"/>
</dbReference>
<dbReference type="InterPro" id="IPR036837">
    <property type="entry name" value="Cation_efflux_CTD_sf"/>
</dbReference>
<feature type="domain" description="Cation efflux protein cytoplasmic" evidence="12">
    <location>
        <begin position="246"/>
        <end position="318"/>
    </location>
</feature>
<dbReference type="InterPro" id="IPR050681">
    <property type="entry name" value="CDF/SLC30A"/>
</dbReference>
<keyword evidence="7" id="KW-0406">Ion transport</keyword>
<name>A0A512DVG5_9PROT</name>
<dbReference type="OrthoDB" id="9809646at2"/>
<dbReference type="InterPro" id="IPR027470">
    <property type="entry name" value="Cation_efflux_CTD"/>
</dbReference>
<feature type="region of interest" description="Disordered" evidence="9">
    <location>
        <begin position="1"/>
        <end position="39"/>
    </location>
</feature>
<evidence type="ECO:0000256" key="1">
    <source>
        <dbReference type="ARBA" id="ARBA00004141"/>
    </source>
</evidence>
<evidence type="ECO:0000256" key="3">
    <source>
        <dbReference type="ARBA" id="ARBA00022448"/>
    </source>
</evidence>
<dbReference type="AlphaFoldDB" id="A0A512DVG5"/>
<feature type="transmembrane region" description="Helical" evidence="10">
    <location>
        <begin position="190"/>
        <end position="208"/>
    </location>
</feature>
<keyword evidence="14" id="KW-1185">Reference proteome</keyword>
<evidence type="ECO:0000256" key="9">
    <source>
        <dbReference type="SAM" id="MobiDB-lite"/>
    </source>
</evidence>
<dbReference type="Gene3D" id="1.20.1510.10">
    <property type="entry name" value="Cation efflux protein transmembrane domain"/>
    <property type="match status" value="1"/>
</dbReference>
<evidence type="ECO:0000256" key="10">
    <source>
        <dbReference type="SAM" id="Phobius"/>
    </source>
</evidence>
<keyword evidence="5" id="KW-0862">Zinc</keyword>
<dbReference type="EMBL" id="BJYZ01000021">
    <property type="protein sequence ID" value="GEO40458.1"/>
    <property type="molecule type" value="Genomic_DNA"/>
</dbReference>
<evidence type="ECO:0000259" key="12">
    <source>
        <dbReference type="Pfam" id="PF16916"/>
    </source>
</evidence>
<dbReference type="Pfam" id="PF01545">
    <property type="entry name" value="Cation_efflux"/>
    <property type="match status" value="1"/>
</dbReference>
<evidence type="ECO:0000256" key="4">
    <source>
        <dbReference type="ARBA" id="ARBA00022692"/>
    </source>
</evidence>
<comment type="similarity">
    <text evidence="2">Belongs to the cation diffusion facilitator (CDF) transporter (TC 2.A.4) family. SLC30A subfamily.</text>
</comment>
<organism evidence="13 14">
    <name type="scientific">Skermanella aerolata</name>
    <dbReference type="NCBI Taxonomy" id="393310"/>
    <lineage>
        <taxon>Bacteria</taxon>
        <taxon>Pseudomonadati</taxon>
        <taxon>Pseudomonadota</taxon>
        <taxon>Alphaproteobacteria</taxon>
        <taxon>Rhodospirillales</taxon>
        <taxon>Azospirillaceae</taxon>
        <taxon>Skermanella</taxon>
    </lineage>
</organism>
<proteinExistence type="inferred from homology"/>
<feature type="domain" description="Cation efflux protein transmembrane" evidence="11">
    <location>
        <begin position="48"/>
        <end position="239"/>
    </location>
</feature>
<keyword evidence="4 10" id="KW-0812">Transmembrane</keyword>
<keyword evidence="3" id="KW-0813">Transport</keyword>
<keyword evidence="6 10" id="KW-1133">Transmembrane helix</keyword>
<dbReference type="SUPFAM" id="SSF160240">
    <property type="entry name" value="Cation efflux protein cytoplasmic domain-like"/>
    <property type="match status" value="1"/>
</dbReference>
<sequence>MGSHPHANDDGHHPGHDHGHRQDHGHGHDHHGHGHGHIHAHAHDERRLLLALILTGGFMVVEAVGGILAGSLALLADAGHMLTDTAALSLSWYAFVVSRRPATDKRSYGQHRFQVLAALINGVTLVAVAGWITVEAVRRLFDPVPIVGTTMLVIAAVGLAVNITGFLILHGGNQENLNMRGAALHVLGDLLGSVAAIVAAVVILWTGWTPIDPILSVLVALLILRSAWTLIGRSWHVLMEGTPEGLDVDRLRRELTDAVPGVEDVHHVHAWCLTPERPLITFHASLHTDADHDEVLRRLRVELVSRFNIQHSTIQLESDACTIGPCIEKDAPGKKAREFNVQ</sequence>
<feature type="transmembrane region" description="Helical" evidence="10">
    <location>
        <begin position="115"/>
        <end position="134"/>
    </location>
</feature>
<evidence type="ECO:0000256" key="8">
    <source>
        <dbReference type="ARBA" id="ARBA00023136"/>
    </source>
</evidence>
<protein>
    <submittedName>
        <fullName evidence="13">Cation efflux protein</fullName>
    </submittedName>
</protein>
<evidence type="ECO:0000256" key="6">
    <source>
        <dbReference type="ARBA" id="ARBA00022989"/>
    </source>
</evidence>
<feature type="compositionally biased region" description="Basic and acidic residues" evidence="9">
    <location>
        <begin position="1"/>
        <end position="26"/>
    </location>
</feature>
<dbReference type="Pfam" id="PF16916">
    <property type="entry name" value="ZT_dimer"/>
    <property type="match status" value="1"/>
</dbReference>
<evidence type="ECO:0000313" key="13">
    <source>
        <dbReference type="EMBL" id="GEO40458.1"/>
    </source>
</evidence>
<dbReference type="InterPro" id="IPR002524">
    <property type="entry name" value="Cation_efflux"/>
</dbReference>
<evidence type="ECO:0000256" key="7">
    <source>
        <dbReference type="ARBA" id="ARBA00023065"/>
    </source>
</evidence>
<comment type="subcellular location">
    <subcellularLocation>
        <location evidence="1">Membrane</location>
        <topology evidence="1">Multi-pass membrane protein</topology>
    </subcellularLocation>
</comment>
<gene>
    <name evidence="13" type="primary">zitB_1</name>
    <name evidence="13" type="ORF">SAE02_46060</name>
</gene>
<dbReference type="GO" id="GO:0005385">
    <property type="term" value="F:zinc ion transmembrane transporter activity"/>
    <property type="evidence" value="ECO:0007669"/>
    <property type="project" value="TreeGrafter"/>
</dbReference>
<evidence type="ECO:0000259" key="11">
    <source>
        <dbReference type="Pfam" id="PF01545"/>
    </source>
</evidence>
<evidence type="ECO:0000256" key="5">
    <source>
        <dbReference type="ARBA" id="ARBA00022906"/>
    </source>
</evidence>
<evidence type="ECO:0000256" key="2">
    <source>
        <dbReference type="ARBA" id="ARBA00008873"/>
    </source>
</evidence>
<keyword evidence="5" id="KW-0864">Zinc transport</keyword>
<feature type="transmembrane region" description="Helical" evidence="10">
    <location>
        <begin position="146"/>
        <end position="169"/>
    </location>
</feature>
<reference evidence="13 14" key="1">
    <citation type="submission" date="2019-07" db="EMBL/GenBank/DDBJ databases">
        <title>Whole genome shotgun sequence of Skermanella aerolata NBRC 106429.</title>
        <authorList>
            <person name="Hosoyama A."/>
            <person name="Uohara A."/>
            <person name="Ohji S."/>
            <person name="Ichikawa N."/>
        </authorList>
    </citation>
    <scope>NUCLEOTIDE SEQUENCE [LARGE SCALE GENOMIC DNA]</scope>
    <source>
        <strain evidence="13 14">NBRC 106429</strain>
    </source>
</reference>
<dbReference type="GO" id="GO:0005886">
    <property type="term" value="C:plasma membrane"/>
    <property type="evidence" value="ECO:0007669"/>
    <property type="project" value="TreeGrafter"/>
</dbReference>
<dbReference type="Proteomes" id="UP000321523">
    <property type="component" value="Unassembled WGS sequence"/>
</dbReference>
<feature type="transmembrane region" description="Helical" evidence="10">
    <location>
        <begin position="48"/>
        <end position="72"/>
    </location>
</feature>
<dbReference type="PANTHER" id="PTHR11562">
    <property type="entry name" value="CATION EFFLUX PROTEIN/ ZINC TRANSPORTER"/>
    <property type="match status" value="1"/>
</dbReference>
<dbReference type="PANTHER" id="PTHR11562:SF17">
    <property type="entry name" value="RE54080P-RELATED"/>
    <property type="match status" value="1"/>
</dbReference>